<dbReference type="EMBL" id="BMMI01000001">
    <property type="protein sequence ID" value="GGL47993.1"/>
    <property type="molecule type" value="Genomic_DNA"/>
</dbReference>
<dbReference type="Pfam" id="PF00557">
    <property type="entry name" value="Peptidase_M24"/>
    <property type="match status" value="1"/>
</dbReference>
<dbReference type="CDD" id="cd01066">
    <property type="entry name" value="APP_MetAP"/>
    <property type="match status" value="1"/>
</dbReference>
<evidence type="ECO:0000313" key="2">
    <source>
        <dbReference type="EMBL" id="GGL47993.1"/>
    </source>
</evidence>
<evidence type="ECO:0000259" key="1">
    <source>
        <dbReference type="Pfam" id="PF00557"/>
    </source>
</evidence>
<dbReference type="RefSeq" id="WP_208382764.1">
    <property type="nucleotide sequence ID" value="NZ_BAABJU010000001.1"/>
</dbReference>
<dbReference type="PANTHER" id="PTHR46112:SF2">
    <property type="entry name" value="XAA-PRO AMINOPEPTIDASE P-RELATED"/>
    <property type="match status" value="1"/>
</dbReference>
<feature type="domain" description="Peptidase M24" evidence="1">
    <location>
        <begin position="139"/>
        <end position="330"/>
    </location>
</feature>
<dbReference type="EMBL" id="JAAMPA010000001">
    <property type="protein sequence ID" value="NIH66648.1"/>
    <property type="molecule type" value="Genomic_DNA"/>
</dbReference>
<dbReference type="Proteomes" id="UP000552836">
    <property type="component" value="Unassembled WGS sequence"/>
</dbReference>
<dbReference type="Gene3D" id="3.90.230.10">
    <property type="entry name" value="Creatinase/methionine aminopeptidase superfamily"/>
    <property type="match status" value="1"/>
</dbReference>
<sequence>MQDLGRPSAADRAVKRTRVLDLLRRTGHERLVLTSVGSLAWYLDGARPAVRLSAERGVVAVVVDADGDTVVVPANEADRLAAEELPADVRVRVTDWWAPLLGPELSPGSPGVLVEDDPVAAEGLRAARAGLLPAETARYRRLGRDAAETLTATALRLHPGMTEREAAARLGGELIARGADPVVVLVAGEERLPFRHALPTGGALGRRVMLVVCARRHGLIANATRWVALAPPTAAEADADARIRGVETAFLAASTPGRPLGEVFAAGASAYADRGFPADEWTRHHQGGPTGYWGRDPVATPDSAVPLAAGQAVAWNPSAAGVKTEDTLLLGEGGLEVLTTDGVWPATRDELGLLRPDVLVRC</sequence>
<reference evidence="2" key="1">
    <citation type="journal article" date="2014" name="Int. J. Syst. Evol. Microbiol.">
        <title>Complete genome of a new Firmicutes species belonging to the dominant human colonic microbiota ('Ruminococcus bicirculans') reveals two chromosomes and a selective capacity to utilize plant glucans.</title>
        <authorList>
            <consortium name="NISC Comparative Sequencing Program"/>
            <person name="Wegmann U."/>
            <person name="Louis P."/>
            <person name="Goesmann A."/>
            <person name="Henrissat B."/>
            <person name="Duncan S.H."/>
            <person name="Flint H.J."/>
        </authorList>
    </citation>
    <scope>NUCLEOTIDE SEQUENCE</scope>
    <source>
        <strain evidence="2">CGMCC 4.5581</strain>
    </source>
</reference>
<dbReference type="InterPro" id="IPR000994">
    <property type="entry name" value="Pept_M24"/>
</dbReference>
<reference evidence="5" key="2">
    <citation type="journal article" date="2019" name="Int. J. Syst. Evol. Microbiol.">
        <title>The Global Catalogue of Microorganisms (GCM) 10K type strain sequencing project: providing services to taxonomists for standard genome sequencing and annotation.</title>
        <authorList>
            <consortium name="The Broad Institute Genomics Platform"/>
            <consortium name="The Broad Institute Genome Sequencing Center for Infectious Disease"/>
            <person name="Wu L."/>
            <person name="Ma J."/>
        </authorList>
    </citation>
    <scope>NUCLEOTIDE SEQUENCE [LARGE SCALE GENOMIC DNA]</scope>
    <source>
        <strain evidence="5">CGMCC 4.5581</strain>
    </source>
</reference>
<name>A0A846LMS7_9ACTN</name>
<organism evidence="3 4">
    <name type="scientific">Modestobacter marinus</name>
    <dbReference type="NCBI Taxonomy" id="477641"/>
    <lineage>
        <taxon>Bacteria</taxon>
        <taxon>Bacillati</taxon>
        <taxon>Actinomycetota</taxon>
        <taxon>Actinomycetes</taxon>
        <taxon>Geodermatophilales</taxon>
        <taxon>Geodermatophilaceae</taxon>
        <taxon>Modestobacter</taxon>
    </lineage>
</organism>
<reference evidence="2" key="4">
    <citation type="submission" date="2024-05" db="EMBL/GenBank/DDBJ databases">
        <authorList>
            <person name="Sun Q."/>
            <person name="Zhou Y."/>
        </authorList>
    </citation>
    <scope>NUCLEOTIDE SEQUENCE</scope>
    <source>
        <strain evidence="2">CGMCC 4.5581</strain>
    </source>
</reference>
<dbReference type="SUPFAM" id="SSF55920">
    <property type="entry name" value="Creatinase/aminopeptidase"/>
    <property type="match status" value="1"/>
</dbReference>
<keyword evidence="5" id="KW-1185">Reference proteome</keyword>
<comment type="caution">
    <text evidence="3">The sequence shown here is derived from an EMBL/GenBank/DDBJ whole genome shotgun (WGS) entry which is preliminary data.</text>
</comment>
<dbReference type="Proteomes" id="UP000648663">
    <property type="component" value="Unassembled WGS sequence"/>
</dbReference>
<evidence type="ECO:0000313" key="3">
    <source>
        <dbReference type="EMBL" id="NIH66648.1"/>
    </source>
</evidence>
<dbReference type="PANTHER" id="PTHR46112">
    <property type="entry name" value="AMINOPEPTIDASE"/>
    <property type="match status" value="1"/>
</dbReference>
<evidence type="ECO:0000313" key="4">
    <source>
        <dbReference type="Proteomes" id="UP000552836"/>
    </source>
</evidence>
<reference evidence="3 4" key="3">
    <citation type="submission" date="2020-02" db="EMBL/GenBank/DDBJ databases">
        <title>Sequencing the genomes of 1000 actinobacteria strains.</title>
        <authorList>
            <person name="Klenk H.-P."/>
        </authorList>
    </citation>
    <scope>NUCLEOTIDE SEQUENCE [LARGE SCALE GENOMIC DNA]</scope>
    <source>
        <strain evidence="3 4">DSM 45201</strain>
    </source>
</reference>
<gene>
    <name evidence="3" type="ORF">FB380_001094</name>
    <name evidence="2" type="ORF">GCM10011589_00630</name>
</gene>
<dbReference type="AlphaFoldDB" id="A0A846LMS7"/>
<evidence type="ECO:0000313" key="5">
    <source>
        <dbReference type="Proteomes" id="UP000648663"/>
    </source>
</evidence>
<proteinExistence type="predicted"/>
<dbReference type="InterPro" id="IPR036005">
    <property type="entry name" value="Creatinase/aminopeptidase-like"/>
</dbReference>
<dbReference type="InterPro" id="IPR050659">
    <property type="entry name" value="Peptidase_M24B"/>
</dbReference>
<accession>A0A846LMS7</accession>
<protein>
    <submittedName>
        <fullName evidence="2">Peptidase M24</fullName>
    </submittedName>
</protein>